<keyword evidence="2 4" id="KW-0238">DNA-binding</keyword>
<keyword evidence="1" id="KW-0805">Transcription regulation</keyword>
<dbReference type="PANTHER" id="PTHR47506:SF1">
    <property type="entry name" value="HTH-TYPE TRANSCRIPTIONAL REGULATOR YJDC"/>
    <property type="match status" value="1"/>
</dbReference>
<dbReference type="InterPro" id="IPR036271">
    <property type="entry name" value="Tet_transcr_reg_TetR-rel_C_sf"/>
</dbReference>
<evidence type="ECO:0000256" key="2">
    <source>
        <dbReference type="ARBA" id="ARBA00023125"/>
    </source>
</evidence>
<feature type="DNA-binding region" description="H-T-H motif" evidence="4">
    <location>
        <begin position="28"/>
        <end position="47"/>
    </location>
</feature>
<dbReference type="Pfam" id="PF00440">
    <property type="entry name" value="TetR_N"/>
    <property type="match status" value="1"/>
</dbReference>
<proteinExistence type="predicted"/>
<evidence type="ECO:0000313" key="7">
    <source>
        <dbReference type="Proteomes" id="UP001589865"/>
    </source>
</evidence>
<keyword evidence="3" id="KW-0804">Transcription</keyword>
<evidence type="ECO:0000259" key="5">
    <source>
        <dbReference type="PROSITE" id="PS50977"/>
    </source>
</evidence>
<sequence>MPRLVAEREDTLAPLTEVFREHGYEGATLALLGKATGLGRGSLYHFFPGGKDEMVSAVLAEIDGWFEARIFAPLLSDDSPDQAIDAMFDAVSGYFRSGRRVCLMGTLALGEGRDRFAAAVSRYFARWIGALTGALQRRGLDAAAALALSEEVVTGLQGAIVLARALNEPAVFERAVMRMRGRLRAGSPA</sequence>
<feature type="domain" description="HTH tetR-type" evidence="5">
    <location>
        <begin position="5"/>
        <end position="65"/>
    </location>
</feature>
<name>A0ABV6JUK0_9PROT</name>
<evidence type="ECO:0000313" key="6">
    <source>
        <dbReference type="EMBL" id="MFC0409000.1"/>
    </source>
</evidence>
<gene>
    <name evidence="6" type="ORF">ACFFGY_12115</name>
</gene>
<comment type="caution">
    <text evidence="6">The sequence shown here is derived from an EMBL/GenBank/DDBJ whole genome shotgun (WGS) entry which is preliminary data.</text>
</comment>
<dbReference type="Gene3D" id="1.10.357.10">
    <property type="entry name" value="Tetracycline Repressor, domain 2"/>
    <property type="match status" value="1"/>
</dbReference>
<dbReference type="InterPro" id="IPR001647">
    <property type="entry name" value="HTH_TetR"/>
</dbReference>
<dbReference type="PROSITE" id="PS50977">
    <property type="entry name" value="HTH_TETR_2"/>
    <property type="match status" value="1"/>
</dbReference>
<dbReference type="SUPFAM" id="SSF48498">
    <property type="entry name" value="Tetracyclin repressor-like, C-terminal domain"/>
    <property type="match status" value="1"/>
</dbReference>
<evidence type="ECO:0000256" key="1">
    <source>
        <dbReference type="ARBA" id="ARBA00023015"/>
    </source>
</evidence>
<dbReference type="SUPFAM" id="SSF46689">
    <property type="entry name" value="Homeodomain-like"/>
    <property type="match status" value="1"/>
</dbReference>
<evidence type="ECO:0000256" key="4">
    <source>
        <dbReference type="PROSITE-ProRule" id="PRU00335"/>
    </source>
</evidence>
<protein>
    <submittedName>
        <fullName evidence="6">TetR/AcrR family transcriptional regulator</fullName>
    </submittedName>
</protein>
<accession>A0ABV6JUK0</accession>
<keyword evidence="7" id="KW-1185">Reference proteome</keyword>
<organism evidence="6 7">
    <name type="scientific">Roseomonas elaeocarpi</name>
    <dbReference type="NCBI Taxonomy" id="907779"/>
    <lineage>
        <taxon>Bacteria</taxon>
        <taxon>Pseudomonadati</taxon>
        <taxon>Pseudomonadota</taxon>
        <taxon>Alphaproteobacteria</taxon>
        <taxon>Acetobacterales</taxon>
        <taxon>Roseomonadaceae</taxon>
        <taxon>Roseomonas</taxon>
    </lineage>
</organism>
<dbReference type="Pfam" id="PF21993">
    <property type="entry name" value="TetR_C_13_2"/>
    <property type="match status" value="1"/>
</dbReference>
<dbReference type="InterPro" id="IPR009057">
    <property type="entry name" value="Homeodomain-like_sf"/>
</dbReference>
<dbReference type="EMBL" id="JBHLUN010000008">
    <property type="protein sequence ID" value="MFC0409000.1"/>
    <property type="molecule type" value="Genomic_DNA"/>
</dbReference>
<reference evidence="6 7" key="1">
    <citation type="submission" date="2024-09" db="EMBL/GenBank/DDBJ databases">
        <authorList>
            <person name="Sun Q."/>
            <person name="Mori K."/>
        </authorList>
    </citation>
    <scope>NUCLEOTIDE SEQUENCE [LARGE SCALE GENOMIC DNA]</scope>
    <source>
        <strain evidence="6 7">TBRC 5777</strain>
    </source>
</reference>
<dbReference type="RefSeq" id="WP_377044754.1">
    <property type="nucleotide sequence ID" value="NZ_JBHLUN010000008.1"/>
</dbReference>
<dbReference type="Proteomes" id="UP001589865">
    <property type="component" value="Unassembled WGS sequence"/>
</dbReference>
<dbReference type="PANTHER" id="PTHR47506">
    <property type="entry name" value="TRANSCRIPTIONAL REGULATORY PROTEIN"/>
    <property type="match status" value="1"/>
</dbReference>
<evidence type="ECO:0000256" key="3">
    <source>
        <dbReference type="ARBA" id="ARBA00023163"/>
    </source>
</evidence>
<dbReference type="InterPro" id="IPR054156">
    <property type="entry name" value="YxaF_TetR_C"/>
</dbReference>